<comment type="caution">
    <text evidence="1">The sequence shown here is derived from an EMBL/GenBank/DDBJ whole genome shotgun (WGS) entry which is preliminary data.</text>
</comment>
<evidence type="ECO:0000313" key="2">
    <source>
        <dbReference type="Proteomes" id="UP000094828"/>
    </source>
</evidence>
<dbReference type="EMBL" id="LYDR01000063">
    <property type="protein sequence ID" value="ODA32687.1"/>
    <property type="molecule type" value="Genomic_DNA"/>
</dbReference>
<proteinExistence type="predicted"/>
<keyword evidence="2" id="KW-1185">Reference proteome</keyword>
<evidence type="ECO:0000313" key="1">
    <source>
        <dbReference type="EMBL" id="ODA32687.1"/>
    </source>
</evidence>
<dbReference type="RefSeq" id="WP_068847199.1">
    <property type="nucleotide sequence ID" value="NZ_LYDR01000063.1"/>
</dbReference>
<name>A0A1C3EHH8_9PLAN</name>
<organism evidence="1 2">
    <name type="scientific">Planctopirus hydrillae</name>
    <dbReference type="NCBI Taxonomy" id="1841610"/>
    <lineage>
        <taxon>Bacteria</taxon>
        <taxon>Pseudomonadati</taxon>
        <taxon>Planctomycetota</taxon>
        <taxon>Planctomycetia</taxon>
        <taxon>Planctomycetales</taxon>
        <taxon>Planctomycetaceae</taxon>
        <taxon>Planctopirus</taxon>
    </lineage>
</organism>
<accession>A0A1C3EHH8</accession>
<reference evidence="1 2" key="1">
    <citation type="submission" date="2016-05" db="EMBL/GenBank/DDBJ databases">
        <title>Genomic and physiological characterization of Planctopirus sp. isolated from fresh water lake.</title>
        <authorList>
            <person name="Subhash Y."/>
            <person name="Ramana C."/>
        </authorList>
    </citation>
    <scope>NUCLEOTIDE SEQUENCE [LARGE SCALE GENOMIC DNA]</scope>
    <source>
        <strain evidence="1 2">JC280</strain>
    </source>
</reference>
<sequence length="190" mass="20961">MTSSIRLKLMIIAGGIGLIGLVTGVLQEPPYQRVLSLPTTNDVTCQVTVVPPWEDRHESDLRVGQGLAVIQSFQSQLPNEVVVALGPLWISNVVELQIQAGEMWVDIPHSATAFDGVKVFRKRGGSQARKSIDPKGKTEYRLGFSGSFVIDKPGKYRVRTLTEVFLGPEISDTRKVVSPYHEFELHPAKP</sequence>
<gene>
    <name evidence="1" type="ORF">A6X21_20285</name>
</gene>
<protein>
    <submittedName>
        <fullName evidence="1">Uncharacterized protein</fullName>
    </submittedName>
</protein>
<dbReference type="Proteomes" id="UP000094828">
    <property type="component" value="Unassembled WGS sequence"/>
</dbReference>
<dbReference type="AlphaFoldDB" id="A0A1C3EHH8"/>